<evidence type="ECO:0000256" key="1">
    <source>
        <dbReference type="ARBA" id="ARBA00004138"/>
    </source>
</evidence>
<evidence type="ECO:0000256" key="3">
    <source>
        <dbReference type="ARBA" id="ARBA00022490"/>
    </source>
</evidence>
<evidence type="ECO:0000256" key="6">
    <source>
        <dbReference type="SAM" id="MobiDB-lite"/>
    </source>
</evidence>
<keyword evidence="9" id="KW-1185">Reference proteome</keyword>
<dbReference type="EMBL" id="BEZZ01000580">
    <property type="protein sequence ID" value="GCC34234.1"/>
    <property type="molecule type" value="Genomic_DNA"/>
</dbReference>
<proteinExistence type="predicted"/>
<keyword evidence="4" id="KW-0969">Cilium</keyword>
<name>A0A401SUZ2_CHIPU</name>
<dbReference type="OMA" id="PYFRIIC"/>
<dbReference type="Gene3D" id="2.60.40.10">
    <property type="entry name" value="Immunoglobulins"/>
    <property type="match status" value="2"/>
</dbReference>
<dbReference type="PANTHER" id="PTHR23053">
    <property type="entry name" value="DLEC1 DELETED IN LUNG AND ESOPHAGEAL CANCER 1"/>
    <property type="match status" value="1"/>
</dbReference>
<feature type="domain" description="HYDIN/VesB/CFA65-like Ig-like" evidence="7">
    <location>
        <begin position="242"/>
        <end position="324"/>
    </location>
</feature>
<comment type="subcellular location">
    <subcellularLocation>
        <location evidence="1">Cell projection</location>
        <location evidence="1">Cilium</location>
    </subcellularLocation>
    <subcellularLocation>
        <location evidence="2">Cytoplasm</location>
    </subcellularLocation>
</comment>
<accession>A0A401SUZ2</accession>
<evidence type="ECO:0000259" key="7">
    <source>
        <dbReference type="Pfam" id="PF22544"/>
    </source>
</evidence>
<sequence>MLGHRDPRGAGDTAGGPEDRLPRCRGDDSRDAVPANREARYWRQLMAASNVESTDRAIQSTFKLPEGIKSKVVDPGNPKLVKREEKNVKLTPSAFIKEMSLDTKQKLASTHEMYLPSVIELLDMTETTLQKFSMLDTDRPIFQPFPSEIVFQNYEPFETYEVPLILRNLDQVPRMVKVIQEDSPYFRIICPTDVGRKVAPGMTTTYKLLFKPGENKDYIHELICVTEREKFLVPVKAIGARAILDFPDFINFSTCPVKYNTQKILLIRNIGKRETKFTLQTQKPFLVDPIHGNLEVGESIQVLVEFTPQRTGDYSEDLILHLDTG</sequence>
<organism evidence="8 9">
    <name type="scientific">Chiloscyllium punctatum</name>
    <name type="common">Brownbanded bambooshark</name>
    <name type="synonym">Hemiscyllium punctatum</name>
    <dbReference type="NCBI Taxonomy" id="137246"/>
    <lineage>
        <taxon>Eukaryota</taxon>
        <taxon>Metazoa</taxon>
        <taxon>Chordata</taxon>
        <taxon>Craniata</taxon>
        <taxon>Vertebrata</taxon>
        <taxon>Chondrichthyes</taxon>
        <taxon>Elasmobranchii</taxon>
        <taxon>Galeomorphii</taxon>
        <taxon>Galeoidea</taxon>
        <taxon>Orectolobiformes</taxon>
        <taxon>Hemiscylliidae</taxon>
        <taxon>Chiloscyllium</taxon>
    </lineage>
</organism>
<feature type="region of interest" description="Disordered" evidence="6">
    <location>
        <begin position="1"/>
        <end position="32"/>
    </location>
</feature>
<protein>
    <recommendedName>
        <fullName evidence="7">HYDIN/VesB/CFA65-like Ig-like domain-containing protein</fullName>
    </recommendedName>
</protein>
<dbReference type="PANTHER" id="PTHR23053:SF0">
    <property type="entry name" value="HYDROCEPHALUS-INDUCING PROTEIN HOMOLOG"/>
    <property type="match status" value="1"/>
</dbReference>
<dbReference type="InterPro" id="IPR008962">
    <property type="entry name" value="PapD-like_sf"/>
</dbReference>
<gene>
    <name evidence="8" type="ORF">chiPu_0012707</name>
</gene>
<dbReference type="STRING" id="137246.A0A401SUZ2"/>
<comment type="caution">
    <text evidence="8">The sequence shown here is derived from an EMBL/GenBank/DDBJ whole genome shotgun (WGS) entry which is preliminary data.</text>
</comment>
<evidence type="ECO:0000313" key="8">
    <source>
        <dbReference type="EMBL" id="GCC34234.1"/>
    </source>
</evidence>
<dbReference type="Proteomes" id="UP000287033">
    <property type="component" value="Unassembled WGS sequence"/>
</dbReference>
<feature type="compositionally biased region" description="Basic and acidic residues" evidence="6">
    <location>
        <begin position="17"/>
        <end position="32"/>
    </location>
</feature>
<dbReference type="GO" id="GO:0005930">
    <property type="term" value="C:axoneme"/>
    <property type="evidence" value="ECO:0007669"/>
    <property type="project" value="TreeGrafter"/>
</dbReference>
<dbReference type="OrthoDB" id="8914142at2759"/>
<keyword evidence="3" id="KW-0963">Cytoplasm</keyword>
<dbReference type="InterPro" id="IPR053879">
    <property type="entry name" value="HYDIN_VesB_CFA65-like_Ig"/>
</dbReference>
<dbReference type="GO" id="GO:0003341">
    <property type="term" value="P:cilium movement"/>
    <property type="evidence" value="ECO:0007669"/>
    <property type="project" value="TreeGrafter"/>
</dbReference>
<dbReference type="GO" id="GO:1904158">
    <property type="term" value="P:axonemal central apparatus assembly"/>
    <property type="evidence" value="ECO:0007669"/>
    <property type="project" value="TreeGrafter"/>
</dbReference>
<dbReference type="SUPFAM" id="SSF49354">
    <property type="entry name" value="PapD-like"/>
    <property type="match status" value="1"/>
</dbReference>
<dbReference type="InterPro" id="IPR013783">
    <property type="entry name" value="Ig-like_fold"/>
</dbReference>
<reference evidence="8 9" key="1">
    <citation type="journal article" date="2018" name="Nat. Ecol. Evol.">
        <title>Shark genomes provide insights into elasmobranch evolution and the origin of vertebrates.</title>
        <authorList>
            <person name="Hara Y"/>
            <person name="Yamaguchi K"/>
            <person name="Onimaru K"/>
            <person name="Kadota M"/>
            <person name="Koyanagi M"/>
            <person name="Keeley SD"/>
            <person name="Tatsumi K"/>
            <person name="Tanaka K"/>
            <person name="Motone F"/>
            <person name="Kageyama Y"/>
            <person name="Nozu R"/>
            <person name="Adachi N"/>
            <person name="Nishimura O"/>
            <person name="Nakagawa R"/>
            <person name="Tanegashima C"/>
            <person name="Kiyatake I"/>
            <person name="Matsumoto R"/>
            <person name="Murakumo K"/>
            <person name="Nishida K"/>
            <person name="Terakita A"/>
            <person name="Kuratani S"/>
            <person name="Sato K"/>
            <person name="Hyodo S Kuraku.S."/>
        </authorList>
    </citation>
    <scope>NUCLEOTIDE SEQUENCE [LARGE SCALE GENOMIC DNA]</scope>
</reference>
<dbReference type="Pfam" id="PF22544">
    <property type="entry name" value="HYDIN_VesB_CFA65-like_Ig"/>
    <property type="match status" value="1"/>
</dbReference>
<evidence type="ECO:0000256" key="4">
    <source>
        <dbReference type="ARBA" id="ARBA00023069"/>
    </source>
</evidence>
<dbReference type="InterPro" id="IPR033305">
    <property type="entry name" value="Hydin-like"/>
</dbReference>
<evidence type="ECO:0000313" key="9">
    <source>
        <dbReference type="Proteomes" id="UP000287033"/>
    </source>
</evidence>
<keyword evidence="5" id="KW-0966">Cell projection</keyword>
<dbReference type="AlphaFoldDB" id="A0A401SUZ2"/>
<evidence type="ECO:0000256" key="5">
    <source>
        <dbReference type="ARBA" id="ARBA00023273"/>
    </source>
</evidence>
<evidence type="ECO:0000256" key="2">
    <source>
        <dbReference type="ARBA" id="ARBA00004496"/>
    </source>
</evidence>